<organism evidence="1 2">
    <name type="scientific">candidate division WWE3 bacterium CG_4_10_14_0_2_um_filter_41_14</name>
    <dbReference type="NCBI Taxonomy" id="1975072"/>
    <lineage>
        <taxon>Bacteria</taxon>
        <taxon>Katanobacteria</taxon>
    </lineage>
</organism>
<comment type="caution">
    <text evidence="1">The sequence shown here is derived from an EMBL/GenBank/DDBJ whole genome shotgun (WGS) entry which is preliminary data.</text>
</comment>
<evidence type="ECO:0000313" key="1">
    <source>
        <dbReference type="EMBL" id="PIZ46375.1"/>
    </source>
</evidence>
<feature type="non-terminal residue" evidence="1">
    <location>
        <position position="1"/>
    </location>
</feature>
<evidence type="ECO:0000313" key="2">
    <source>
        <dbReference type="Proteomes" id="UP000228920"/>
    </source>
</evidence>
<accession>A0A2M7TIW0</accession>
<evidence type="ECO:0008006" key="3">
    <source>
        <dbReference type="Google" id="ProtNLM"/>
    </source>
</evidence>
<dbReference type="Proteomes" id="UP000228920">
    <property type="component" value="Unassembled WGS sequence"/>
</dbReference>
<dbReference type="EMBL" id="PFNL01000102">
    <property type="protein sequence ID" value="PIZ46375.1"/>
    <property type="molecule type" value="Genomic_DNA"/>
</dbReference>
<proteinExistence type="predicted"/>
<sequence>YVSTQRDVVSPEPTATPTPEIQELTSTVDTSDWIQWSSFDYHLFSFMYPPTWEKYAGVGGNYLYPIDDENFVLSGPRFNTQNDSIESVLDTLIGNQTFINQEISKFTMGSRKIIVLKYTDTSDGFQTPAVYIMIDSVPMESLINNSEIEQRVLVFSTIDRRENSENNELYLETILNIISTLDVQE</sequence>
<protein>
    <recommendedName>
        <fullName evidence="3">PsbP C-terminal domain-containing protein</fullName>
    </recommendedName>
</protein>
<gene>
    <name evidence="1" type="ORF">COY32_03455</name>
</gene>
<name>A0A2M7TIW0_UNCKA</name>
<reference evidence="2" key="1">
    <citation type="submission" date="2017-09" db="EMBL/GenBank/DDBJ databases">
        <title>Depth-based differentiation of microbial function through sediment-hosted aquifers and enrichment of novel symbionts in the deep terrestrial subsurface.</title>
        <authorList>
            <person name="Probst A.J."/>
            <person name="Ladd B."/>
            <person name="Jarett J.K."/>
            <person name="Geller-Mcgrath D.E."/>
            <person name="Sieber C.M.K."/>
            <person name="Emerson J.B."/>
            <person name="Anantharaman K."/>
            <person name="Thomas B.C."/>
            <person name="Malmstrom R."/>
            <person name="Stieglmeier M."/>
            <person name="Klingl A."/>
            <person name="Woyke T."/>
            <person name="Ryan C.M."/>
            <person name="Banfield J.F."/>
        </authorList>
    </citation>
    <scope>NUCLEOTIDE SEQUENCE [LARGE SCALE GENOMIC DNA]</scope>
</reference>
<dbReference type="AlphaFoldDB" id="A0A2M7TIW0"/>